<feature type="region of interest" description="Disordered" evidence="1">
    <location>
        <begin position="239"/>
        <end position="309"/>
    </location>
</feature>
<sequence length="309" mass="33306">MPDPKNYIRQIGTKRESTWVGHYVQNARPSWRALFGAGEDVYNYLRTNRSTKPDCVTGAGTLLVATLCVAESVPYAGFRNHAENSAIFEFEVKNYGLYPESGEQPLRMIVVGCKGLNVNSENVPIPACKVINLCEYCGTVAGQLAIKAAHPDDNLQWMDIDDLAEQDRQRELQQAELHRQQRHAAGWAGADMDDKGELTLRDKSPSPPGGASGSRRHGGNNSSRAPANSLAQIAQGMGTLNIGGRSPRQPLGQSSARQSASKAPAPAPARQLTHPTPSSRFFAQGQKHSPAQIGTKKLPPAGPARPKGP</sequence>
<feature type="compositionally biased region" description="Polar residues" evidence="1">
    <location>
        <begin position="273"/>
        <end position="289"/>
    </location>
</feature>
<name>A0AAN6PVZ4_9PEZI</name>
<evidence type="ECO:0000256" key="1">
    <source>
        <dbReference type="SAM" id="MobiDB-lite"/>
    </source>
</evidence>
<feature type="compositionally biased region" description="Low complexity" evidence="1">
    <location>
        <begin position="253"/>
        <end position="271"/>
    </location>
</feature>
<keyword evidence="3" id="KW-1185">Reference proteome</keyword>
<dbReference type="AlphaFoldDB" id="A0AAN6PVZ4"/>
<accession>A0AAN6PVZ4</accession>
<dbReference type="Proteomes" id="UP001305647">
    <property type="component" value="Unassembled WGS sequence"/>
</dbReference>
<evidence type="ECO:0000313" key="2">
    <source>
        <dbReference type="EMBL" id="KAK4098076.1"/>
    </source>
</evidence>
<protein>
    <submittedName>
        <fullName evidence="2">Uncharacterized protein</fullName>
    </submittedName>
</protein>
<evidence type="ECO:0000313" key="3">
    <source>
        <dbReference type="Proteomes" id="UP001305647"/>
    </source>
</evidence>
<feature type="region of interest" description="Disordered" evidence="1">
    <location>
        <begin position="175"/>
        <end position="226"/>
    </location>
</feature>
<organism evidence="2 3">
    <name type="scientific">Parathielavia hyrcaniae</name>
    <dbReference type="NCBI Taxonomy" id="113614"/>
    <lineage>
        <taxon>Eukaryota</taxon>
        <taxon>Fungi</taxon>
        <taxon>Dikarya</taxon>
        <taxon>Ascomycota</taxon>
        <taxon>Pezizomycotina</taxon>
        <taxon>Sordariomycetes</taxon>
        <taxon>Sordariomycetidae</taxon>
        <taxon>Sordariales</taxon>
        <taxon>Chaetomiaceae</taxon>
        <taxon>Parathielavia</taxon>
    </lineage>
</organism>
<gene>
    <name evidence="2" type="ORF">N658DRAFT_488726</name>
</gene>
<dbReference type="EMBL" id="MU863663">
    <property type="protein sequence ID" value="KAK4098076.1"/>
    <property type="molecule type" value="Genomic_DNA"/>
</dbReference>
<comment type="caution">
    <text evidence="2">The sequence shown here is derived from an EMBL/GenBank/DDBJ whole genome shotgun (WGS) entry which is preliminary data.</text>
</comment>
<reference evidence="2" key="1">
    <citation type="journal article" date="2023" name="Mol. Phylogenet. Evol.">
        <title>Genome-scale phylogeny and comparative genomics of the fungal order Sordariales.</title>
        <authorList>
            <person name="Hensen N."/>
            <person name="Bonometti L."/>
            <person name="Westerberg I."/>
            <person name="Brannstrom I.O."/>
            <person name="Guillou S."/>
            <person name="Cros-Aarteil S."/>
            <person name="Calhoun S."/>
            <person name="Haridas S."/>
            <person name="Kuo A."/>
            <person name="Mondo S."/>
            <person name="Pangilinan J."/>
            <person name="Riley R."/>
            <person name="LaButti K."/>
            <person name="Andreopoulos B."/>
            <person name="Lipzen A."/>
            <person name="Chen C."/>
            <person name="Yan M."/>
            <person name="Daum C."/>
            <person name="Ng V."/>
            <person name="Clum A."/>
            <person name="Steindorff A."/>
            <person name="Ohm R.A."/>
            <person name="Martin F."/>
            <person name="Silar P."/>
            <person name="Natvig D.O."/>
            <person name="Lalanne C."/>
            <person name="Gautier V."/>
            <person name="Ament-Velasquez S.L."/>
            <person name="Kruys A."/>
            <person name="Hutchinson M.I."/>
            <person name="Powell A.J."/>
            <person name="Barry K."/>
            <person name="Miller A.N."/>
            <person name="Grigoriev I.V."/>
            <person name="Debuchy R."/>
            <person name="Gladieux P."/>
            <person name="Hiltunen Thoren M."/>
            <person name="Johannesson H."/>
        </authorList>
    </citation>
    <scope>NUCLEOTIDE SEQUENCE</scope>
    <source>
        <strain evidence="2">CBS 757.83</strain>
    </source>
</reference>
<feature type="compositionally biased region" description="Basic and acidic residues" evidence="1">
    <location>
        <begin position="192"/>
        <end position="204"/>
    </location>
</feature>
<reference evidence="2" key="2">
    <citation type="submission" date="2023-05" db="EMBL/GenBank/DDBJ databases">
        <authorList>
            <consortium name="Lawrence Berkeley National Laboratory"/>
            <person name="Steindorff A."/>
            <person name="Hensen N."/>
            <person name="Bonometti L."/>
            <person name="Westerberg I."/>
            <person name="Brannstrom I.O."/>
            <person name="Guillou S."/>
            <person name="Cros-Aarteil S."/>
            <person name="Calhoun S."/>
            <person name="Haridas S."/>
            <person name="Kuo A."/>
            <person name="Mondo S."/>
            <person name="Pangilinan J."/>
            <person name="Riley R."/>
            <person name="Labutti K."/>
            <person name="Andreopoulos B."/>
            <person name="Lipzen A."/>
            <person name="Chen C."/>
            <person name="Yanf M."/>
            <person name="Daum C."/>
            <person name="Ng V."/>
            <person name="Clum A."/>
            <person name="Ohm R."/>
            <person name="Martin F."/>
            <person name="Silar P."/>
            <person name="Natvig D."/>
            <person name="Lalanne C."/>
            <person name="Gautier V."/>
            <person name="Ament-Velasquez S.L."/>
            <person name="Kruys A."/>
            <person name="Hutchinson M.I."/>
            <person name="Powell A.J."/>
            <person name="Barry K."/>
            <person name="Miller A.N."/>
            <person name="Grigoriev I.V."/>
            <person name="Debuchy R."/>
            <person name="Gladieux P."/>
            <person name="Thoren M.H."/>
            <person name="Johannesson H."/>
        </authorList>
    </citation>
    <scope>NUCLEOTIDE SEQUENCE</scope>
    <source>
        <strain evidence="2">CBS 757.83</strain>
    </source>
</reference>
<proteinExistence type="predicted"/>